<accession>A0ABS1K4B1</accession>
<evidence type="ECO:0000313" key="2">
    <source>
        <dbReference type="Proteomes" id="UP000639051"/>
    </source>
</evidence>
<evidence type="ECO:0000313" key="1">
    <source>
        <dbReference type="EMBL" id="MBL0706293.1"/>
    </source>
</evidence>
<name>A0ABS1K4B1_9MICC</name>
<dbReference type="RefSeq" id="WP_189692701.1">
    <property type="nucleotide sequence ID" value="NZ_BNCM01000003.1"/>
</dbReference>
<sequence length="504" mass="55556">MLTKKALNPNPPYRDRFVGLVLKYLGEQNPDGGWGKHPHSPSTIRHTAQAMWLLRIGLRDFRLRRGTRRQVDSALSYGVHYLDEHLWRQFAPLSEGGQGALTRTLIWAILGFAAHPKLAESQAAIARCVKSLRASVTRDGLPVRAADTESALYETALAVRVLAAAALALSETHDVSRNTIRPATIDDSVRLLEHCINGLFVSRLGGESVWSKSIDSSAPSPGMSAVCLISLEEARHTLDAMAPDHPLLLRLPDGIASGVRWLRALAQEQSPLLEADFENSIGPNSVRGLLHTIAVVPNALLIRISDDDSVPPDPNSATIHPLWERLESRWMVGASRKQGAWCRVEGGEKEFHASWTFHTALTYVRGFRNLHDRADIPDLEPTTVPTAPEVTAFELANAARTLSIRFSNHRNHTVHRLSEQVLHVLEALARGPRHGLKRHELAERTGIAWANIPRAISRVREVLARWGGATARALIRHTGERESLTYMLALSASCTVIVDGMTIG</sequence>
<protein>
    <submittedName>
        <fullName evidence="1">Uncharacterized protein</fullName>
    </submittedName>
</protein>
<dbReference type="Proteomes" id="UP000639051">
    <property type="component" value="Unassembled WGS sequence"/>
</dbReference>
<dbReference type="SUPFAM" id="SSF48239">
    <property type="entry name" value="Terpenoid cyclases/Protein prenyltransferases"/>
    <property type="match status" value="1"/>
</dbReference>
<dbReference type="Gene3D" id="1.50.10.20">
    <property type="match status" value="1"/>
</dbReference>
<reference evidence="1 2" key="1">
    <citation type="submission" date="2021-01" db="EMBL/GenBank/DDBJ databases">
        <title>Genome public.</title>
        <authorList>
            <person name="Liu C."/>
            <person name="Sun Q."/>
        </authorList>
    </citation>
    <scope>NUCLEOTIDE SEQUENCE [LARGE SCALE GENOMIC DNA]</scope>
    <source>
        <strain evidence="1 2">JC656</strain>
    </source>
</reference>
<keyword evidence="2" id="KW-1185">Reference proteome</keyword>
<dbReference type="InterPro" id="IPR008930">
    <property type="entry name" value="Terpenoid_cyclase/PrenylTrfase"/>
</dbReference>
<gene>
    <name evidence="1" type="ORF">JJE72_12355</name>
</gene>
<comment type="caution">
    <text evidence="1">The sequence shown here is derived from an EMBL/GenBank/DDBJ whole genome shotgun (WGS) entry which is preliminary data.</text>
</comment>
<organism evidence="1 2">
    <name type="scientific">Sinomonas cellulolyticus</name>
    <dbReference type="NCBI Taxonomy" id="2801916"/>
    <lineage>
        <taxon>Bacteria</taxon>
        <taxon>Bacillati</taxon>
        <taxon>Actinomycetota</taxon>
        <taxon>Actinomycetes</taxon>
        <taxon>Micrococcales</taxon>
        <taxon>Micrococcaceae</taxon>
        <taxon>Sinomonas</taxon>
    </lineage>
</organism>
<dbReference type="EMBL" id="JAERRC010000030">
    <property type="protein sequence ID" value="MBL0706293.1"/>
    <property type="molecule type" value="Genomic_DNA"/>
</dbReference>
<proteinExistence type="predicted"/>